<dbReference type="Gene3D" id="1.10.10.10">
    <property type="entry name" value="Winged helix-like DNA-binding domain superfamily/Winged helix DNA-binding domain"/>
    <property type="match status" value="1"/>
</dbReference>
<name>A0A343JCX2_9CLOT</name>
<dbReference type="InterPro" id="IPR036388">
    <property type="entry name" value="WH-like_DNA-bd_sf"/>
</dbReference>
<evidence type="ECO:0000313" key="4">
    <source>
        <dbReference type="EMBL" id="ASW43380.1"/>
    </source>
</evidence>
<dbReference type="Pfam" id="PF02082">
    <property type="entry name" value="Rrf2"/>
    <property type="match status" value="1"/>
</dbReference>
<reference evidence="4 5" key="1">
    <citation type="submission" date="2016-08" db="EMBL/GenBank/DDBJ databases">
        <title>Complete Genome Sequence Of The Indigo Reducing Clostridium isatidis DSM15098.</title>
        <authorList>
            <person name="Little G.T."/>
            <person name="Minton N.P."/>
        </authorList>
    </citation>
    <scope>NUCLEOTIDE SEQUENCE [LARGE SCALE GENOMIC DNA]</scope>
    <source>
        <strain evidence="4 5">DSM 15098</strain>
    </source>
</reference>
<evidence type="ECO:0000256" key="1">
    <source>
        <dbReference type="ARBA" id="ARBA00023125"/>
    </source>
</evidence>
<dbReference type="SUPFAM" id="SSF46785">
    <property type="entry name" value="Winged helix' DNA-binding domain"/>
    <property type="match status" value="1"/>
</dbReference>
<keyword evidence="1" id="KW-0238">DNA-binding</keyword>
<dbReference type="RefSeq" id="WP_119865514.1">
    <property type="nucleotide sequence ID" value="NZ_CP016786.1"/>
</dbReference>
<gene>
    <name evidence="4" type="ORF">BEN51_07790</name>
</gene>
<accession>A0A343JCX2</accession>
<dbReference type="InterPro" id="IPR036390">
    <property type="entry name" value="WH_DNA-bd_sf"/>
</dbReference>
<evidence type="ECO:0000256" key="2">
    <source>
        <dbReference type="ARBA" id="ARBA00034078"/>
    </source>
</evidence>
<dbReference type="GO" id="GO:0003700">
    <property type="term" value="F:DNA-binding transcription factor activity"/>
    <property type="evidence" value="ECO:0007669"/>
    <property type="project" value="TreeGrafter"/>
</dbReference>
<proteinExistence type="predicted"/>
<dbReference type="NCBIfam" id="TIGR00738">
    <property type="entry name" value="rrf2_super"/>
    <property type="match status" value="1"/>
</dbReference>
<evidence type="ECO:0000313" key="5">
    <source>
        <dbReference type="Proteomes" id="UP000264883"/>
    </source>
</evidence>
<dbReference type="EMBL" id="CP016786">
    <property type="protein sequence ID" value="ASW43380.1"/>
    <property type="molecule type" value="Genomic_DNA"/>
</dbReference>
<dbReference type="InterPro" id="IPR000944">
    <property type="entry name" value="Tscrpt_reg_Rrf2"/>
</dbReference>
<keyword evidence="5" id="KW-1185">Reference proteome</keyword>
<dbReference type="GO" id="GO:0005829">
    <property type="term" value="C:cytosol"/>
    <property type="evidence" value="ECO:0007669"/>
    <property type="project" value="TreeGrafter"/>
</dbReference>
<dbReference type="GO" id="GO:0003677">
    <property type="term" value="F:DNA binding"/>
    <property type="evidence" value="ECO:0007669"/>
    <property type="project" value="UniProtKB-KW"/>
</dbReference>
<organism evidence="4 5">
    <name type="scientific">Clostridium isatidis</name>
    <dbReference type="NCBI Taxonomy" id="182773"/>
    <lineage>
        <taxon>Bacteria</taxon>
        <taxon>Bacillati</taxon>
        <taxon>Bacillota</taxon>
        <taxon>Clostridia</taxon>
        <taxon>Eubacteriales</taxon>
        <taxon>Clostridiaceae</taxon>
        <taxon>Clostridium</taxon>
    </lineage>
</organism>
<dbReference type="Proteomes" id="UP000264883">
    <property type="component" value="Chromosome"/>
</dbReference>
<sequence>MYLSKFTDYSFRSLLYLANHREKICTVEELSKELDISEHHLKKIIHKLAKTDYVISMKGRSGGLKLGLEPEEINLGEVLKLTEDNLNIAECFSKNEVCPFMDGGCKLKGIMRASLNKFLEEFSKYTLNDLL</sequence>
<comment type="cofactor">
    <cofactor evidence="2">
        <name>[2Fe-2S] cluster</name>
        <dbReference type="ChEBI" id="CHEBI:190135"/>
    </cofactor>
</comment>
<dbReference type="PROSITE" id="PS51197">
    <property type="entry name" value="HTH_RRF2_2"/>
    <property type="match status" value="1"/>
</dbReference>
<protein>
    <recommendedName>
        <fullName evidence="3">HTH-type transcriptional regulator NsrR</fullName>
    </recommendedName>
</protein>
<dbReference type="OrthoDB" id="9808360at2"/>
<dbReference type="KEGG" id="cia:BEN51_07790"/>
<dbReference type="AlphaFoldDB" id="A0A343JCX2"/>
<evidence type="ECO:0000256" key="3">
    <source>
        <dbReference type="ARBA" id="ARBA00040173"/>
    </source>
</evidence>
<dbReference type="PANTHER" id="PTHR33221:SF4">
    <property type="entry name" value="HTH-TYPE TRANSCRIPTIONAL REPRESSOR NSRR"/>
    <property type="match status" value="1"/>
</dbReference>
<dbReference type="PANTHER" id="PTHR33221">
    <property type="entry name" value="WINGED HELIX-TURN-HELIX TRANSCRIPTIONAL REGULATOR, RRF2 FAMILY"/>
    <property type="match status" value="1"/>
</dbReference>